<keyword evidence="1" id="KW-0812">Transmembrane</keyword>
<reference evidence="2" key="2">
    <citation type="submission" date="2025-08" db="UniProtKB">
        <authorList>
            <consortium name="Ensembl"/>
        </authorList>
    </citation>
    <scope>IDENTIFICATION</scope>
</reference>
<reference evidence="2" key="1">
    <citation type="submission" date="2020-10" db="EMBL/GenBank/DDBJ databases">
        <title>Catharus ustulatus (Swainson's thrush) genome, bCatUst1, primary haplotype v2.</title>
        <authorList>
            <person name="Delmore K."/>
            <person name="Vafadar M."/>
            <person name="Formenti G."/>
            <person name="Chow W."/>
            <person name="Pelan S."/>
            <person name="Howe K."/>
            <person name="Rhie A."/>
            <person name="Mountcastle J."/>
            <person name="Haase B."/>
            <person name="Fedrigo O."/>
            <person name="Jarvis E.D."/>
        </authorList>
    </citation>
    <scope>NUCLEOTIDE SEQUENCE [LARGE SCALE GENOMIC DNA]</scope>
</reference>
<feature type="transmembrane region" description="Helical" evidence="1">
    <location>
        <begin position="46"/>
        <end position="66"/>
    </location>
</feature>
<name>A0A8C3UZ48_CATUS</name>
<dbReference type="Proteomes" id="UP000694563">
    <property type="component" value="Chromosome 32"/>
</dbReference>
<proteinExistence type="predicted"/>
<sequence>TQDLYRHSPSSLMSIRTTYRQCYRGLSVLCLLTLICFGASRSGYAGLAAVELVFAALVLLAWSCLGSLRAPLRVPQDFTRCLIGAVLFLITSLIVIVGHRDGAGIAGGVFGILAGVLLGYDAFITLPTRQAHTAAPTDPPSGLKEPLKGFGGPPRFLGFIFGVSPLPFPPPAR</sequence>
<organism evidence="2 3">
    <name type="scientific">Catharus ustulatus</name>
    <name type="common">Russet-backed thrush</name>
    <name type="synonym">Hylocichla ustulatus</name>
    <dbReference type="NCBI Taxonomy" id="91951"/>
    <lineage>
        <taxon>Eukaryota</taxon>
        <taxon>Metazoa</taxon>
        <taxon>Chordata</taxon>
        <taxon>Craniata</taxon>
        <taxon>Vertebrata</taxon>
        <taxon>Euteleostomi</taxon>
        <taxon>Archelosauria</taxon>
        <taxon>Archosauria</taxon>
        <taxon>Dinosauria</taxon>
        <taxon>Saurischia</taxon>
        <taxon>Theropoda</taxon>
        <taxon>Coelurosauria</taxon>
        <taxon>Aves</taxon>
        <taxon>Neognathae</taxon>
        <taxon>Neoaves</taxon>
        <taxon>Telluraves</taxon>
        <taxon>Australaves</taxon>
        <taxon>Passeriformes</taxon>
        <taxon>Turdidae</taxon>
        <taxon>Catharus</taxon>
    </lineage>
</organism>
<protein>
    <submittedName>
        <fullName evidence="2">Proteolipid protein 2</fullName>
    </submittedName>
</protein>
<keyword evidence="3" id="KW-1185">Reference proteome</keyword>
<feature type="transmembrane region" description="Helical" evidence="1">
    <location>
        <begin position="78"/>
        <end position="97"/>
    </location>
</feature>
<evidence type="ECO:0000256" key="1">
    <source>
        <dbReference type="SAM" id="Phobius"/>
    </source>
</evidence>
<keyword evidence="1" id="KW-1133">Transmembrane helix</keyword>
<keyword evidence="1" id="KW-0472">Membrane</keyword>
<evidence type="ECO:0000313" key="2">
    <source>
        <dbReference type="Ensembl" id="ENSCUSP00005021097.1"/>
    </source>
</evidence>
<reference evidence="2" key="3">
    <citation type="submission" date="2025-09" db="UniProtKB">
        <authorList>
            <consortium name="Ensembl"/>
        </authorList>
    </citation>
    <scope>IDENTIFICATION</scope>
</reference>
<dbReference type="AlphaFoldDB" id="A0A8C3UZ48"/>
<feature type="transmembrane region" description="Helical" evidence="1">
    <location>
        <begin position="21"/>
        <end position="40"/>
    </location>
</feature>
<evidence type="ECO:0000313" key="3">
    <source>
        <dbReference type="Proteomes" id="UP000694563"/>
    </source>
</evidence>
<dbReference type="Ensembl" id="ENSCUST00005021868.1">
    <property type="protein sequence ID" value="ENSCUSP00005021097.1"/>
    <property type="gene ID" value="ENSCUSG00005013435.1"/>
</dbReference>
<accession>A0A8C3UZ48</accession>
<feature type="transmembrane region" description="Helical" evidence="1">
    <location>
        <begin position="103"/>
        <end position="123"/>
    </location>
</feature>